<evidence type="ECO:0000259" key="7">
    <source>
        <dbReference type="PROSITE" id="PS50089"/>
    </source>
</evidence>
<feature type="compositionally biased region" description="Basic and acidic residues" evidence="5">
    <location>
        <begin position="68"/>
        <end position="83"/>
    </location>
</feature>
<keyword evidence="3" id="KW-0862">Zinc</keyword>
<evidence type="ECO:0000256" key="6">
    <source>
        <dbReference type="SAM" id="Phobius"/>
    </source>
</evidence>
<reference evidence="8 9" key="1">
    <citation type="journal article" date="2023" name="Hortic Res">
        <title>Pangenome of water caltrop reveals structural variations and asymmetric subgenome divergence after allopolyploidization.</title>
        <authorList>
            <person name="Zhang X."/>
            <person name="Chen Y."/>
            <person name="Wang L."/>
            <person name="Yuan Y."/>
            <person name="Fang M."/>
            <person name="Shi L."/>
            <person name="Lu R."/>
            <person name="Comes H.P."/>
            <person name="Ma Y."/>
            <person name="Chen Y."/>
            <person name="Huang G."/>
            <person name="Zhou Y."/>
            <person name="Zheng Z."/>
            <person name="Qiu Y."/>
        </authorList>
    </citation>
    <scope>NUCLEOTIDE SEQUENCE [LARGE SCALE GENOMIC DNA]</scope>
    <source>
        <strain evidence="8">F231</strain>
    </source>
</reference>
<dbReference type="InterPro" id="IPR017907">
    <property type="entry name" value="Znf_RING_CS"/>
</dbReference>
<organism evidence="8 9">
    <name type="scientific">Trapa natans</name>
    <name type="common">Water chestnut</name>
    <dbReference type="NCBI Taxonomy" id="22666"/>
    <lineage>
        <taxon>Eukaryota</taxon>
        <taxon>Viridiplantae</taxon>
        <taxon>Streptophyta</taxon>
        <taxon>Embryophyta</taxon>
        <taxon>Tracheophyta</taxon>
        <taxon>Spermatophyta</taxon>
        <taxon>Magnoliopsida</taxon>
        <taxon>eudicotyledons</taxon>
        <taxon>Gunneridae</taxon>
        <taxon>Pentapetalae</taxon>
        <taxon>rosids</taxon>
        <taxon>malvids</taxon>
        <taxon>Myrtales</taxon>
        <taxon>Lythraceae</taxon>
        <taxon>Trapa</taxon>
    </lineage>
</organism>
<dbReference type="InterPro" id="IPR027370">
    <property type="entry name" value="Znf-RING_euk"/>
</dbReference>
<proteinExistence type="predicted"/>
<evidence type="ECO:0000256" key="4">
    <source>
        <dbReference type="PROSITE-ProRule" id="PRU00175"/>
    </source>
</evidence>
<evidence type="ECO:0000256" key="2">
    <source>
        <dbReference type="ARBA" id="ARBA00022771"/>
    </source>
</evidence>
<keyword evidence="9" id="KW-1185">Reference proteome</keyword>
<dbReference type="PROSITE" id="PS00518">
    <property type="entry name" value="ZF_RING_1"/>
    <property type="match status" value="1"/>
</dbReference>
<evidence type="ECO:0000256" key="5">
    <source>
        <dbReference type="SAM" id="MobiDB-lite"/>
    </source>
</evidence>
<evidence type="ECO:0000256" key="3">
    <source>
        <dbReference type="ARBA" id="ARBA00022833"/>
    </source>
</evidence>
<dbReference type="Proteomes" id="UP001346149">
    <property type="component" value="Unassembled WGS sequence"/>
</dbReference>
<accession>A0AAN7KMP5</accession>
<name>A0AAN7KMP5_TRANT</name>
<dbReference type="EMBL" id="JAXQNO010000020">
    <property type="protein sequence ID" value="KAK4772288.1"/>
    <property type="molecule type" value="Genomic_DNA"/>
</dbReference>
<dbReference type="AlphaFoldDB" id="A0AAN7KMP5"/>
<keyword evidence="6" id="KW-0812">Transmembrane</keyword>
<dbReference type="InterPro" id="IPR001841">
    <property type="entry name" value="Znf_RING"/>
</dbReference>
<dbReference type="PANTHER" id="PTHR46616">
    <property type="entry name" value="UBIQUITIN-PROTEIN LIGASE"/>
    <property type="match status" value="1"/>
</dbReference>
<dbReference type="Gene3D" id="3.30.40.10">
    <property type="entry name" value="Zinc/RING finger domain, C3HC4 (zinc finger)"/>
    <property type="match status" value="1"/>
</dbReference>
<evidence type="ECO:0000313" key="9">
    <source>
        <dbReference type="Proteomes" id="UP001346149"/>
    </source>
</evidence>
<dbReference type="InterPro" id="IPR013083">
    <property type="entry name" value="Znf_RING/FYVE/PHD"/>
</dbReference>
<dbReference type="PROSITE" id="PS50089">
    <property type="entry name" value="ZF_RING_2"/>
    <property type="match status" value="1"/>
</dbReference>
<dbReference type="GO" id="GO:0008270">
    <property type="term" value="F:zinc ion binding"/>
    <property type="evidence" value="ECO:0007669"/>
    <property type="project" value="UniProtKB-KW"/>
</dbReference>
<dbReference type="GO" id="GO:0140096">
    <property type="term" value="F:catalytic activity, acting on a protein"/>
    <property type="evidence" value="ECO:0007669"/>
    <property type="project" value="UniProtKB-ARBA"/>
</dbReference>
<dbReference type="PANTHER" id="PTHR46616:SF1">
    <property type="entry name" value="TRANSCRIPTION FACTOR C2H2 FAMILY-RELATED"/>
    <property type="match status" value="1"/>
</dbReference>
<keyword evidence="2 4" id="KW-0863">Zinc-finger</keyword>
<keyword evidence="6" id="KW-0472">Membrane</keyword>
<feature type="transmembrane region" description="Helical" evidence="6">
    <location>
        <begin position="342"/>
        <end position="365"/>
    </location>
</feature>
<dbReference type="SUPFAM" id="SSF57850">
    <property type="entry name" value="RING/U-box"/>
    <property type="match status" value="1"/>
</dbReference>
<feature type="domain" description="RING-type" evidence="7">
    <location>
        <begin position="180"/>
        <end position="235"/>
    </location>
</feature>
<gene>
    <name evidence="8" type="ORF">SAY86_014063</name>
</gene>
<protein>
    <recommendedName>
        <fullName evidence="7">RING-type domain-containing protein</fullName>
    </recommendedName>
</protein>
<comment type="caution">
    <text evidence="8">The sequence shown here is derived from an EMBL/GenBank/DDBJ whole genome shotgun (WGS) entry which is preliminary data.</text>
</comment>
<dbReference type="SMART" id="SM00184">
    <property type="entry name" value="RING"/>
    <property type="match status" value="1"/>
</dbReference>
<sequence>MILEMMQVPGDMGGEEMLWCTQEGQRVGEVLGDLLLSALGRSMTSCHFRPSSSCSLHRPAVKSCGELRGGERERERERERESEREDDPFDSASPSSLRQASGRFPRETILKIRRTRSAAISSITFASRTIFLPDAMWKFTSNVISSIRLKKSSAEPSFACSECSDDENSSNLSREEGLECPICLESFNIVENVPYVLWCGHTLCKNCVLSLQMAVLNFASKQIKIPFLISCPWCHLLSFRHTSGSNLRFPRKNFFLLWMVENLNGEREKFVSSSYQDTHPISSPRNNFALRYTGSPRRLPAPRNSGQSQPGIEHITRNVDARQASLTKSIDMFISFMSKFPLVIVFLLVLFFVVPGCALILVLYLLLTVLFAVPSFLVLYFAYPVLGWLVKEITS</sequence>
<keyword evidence="6" id="KW-1133">Transmembrane helix</keyword>
<keyword evidence="1" id="KW-0479">Metal-binding</keyword>
<feature type="region of interest" description="Disordered" evidence="5">
    <location>
        <begin position="65"/>
        <end position="100"/>
    </location>
</feature>
<evidence type="ECO:0000256" key="1">
    <source>
        <dbReference type="ARBA" id="ARBA00022723"/>
    </source>
</evidence>
<feature type="transmembrane region" description="Helical" evidence="6">
    <location>
        <begin position="371"/>
        <end position="390"/>
    </location>
</feature>
<evidence type="ECO:0000313" key="8">
    <source>
        <dbReference type="EMBL" id="KAK4772288.1"/>
    </source>
</evidence>
<dbReference type="Pfam" id="PF13445">
    <property type="entry name" value="zf-RING_UBOX"/>
    <property type="match status" value="1"/>
</dbReference>